<dbReference type="Proteomes" id="UP000789803">
    <property type="component" value="Unassembled WGS sequence"/>
</dbReference>
<reference evidence="1 2" key="1">
    <citation type="submission" date="2020-11" db="EMBL/GenBank/DDBJ databases">
        <authorList>
            <person name="Peeters C."/>
        </authorList>
    </citation>
    <scope>NUCLEOTIDE SEQUENCE [LARGE SCALE GENOMIC DNA]</scope>
    <source>
        <strain evidence="1 2">LMG 7974</strain>
    </source>
</reference>
<sequence>MTDFKFKDVICVGFLPEILDIKFSINTDYIELILQSDVRCVLLSFKNVKEISLVGLDLAINALEFIRQRSKKSIGFCDYDEETFEFIIKTKKLINLSLFENIQIAWLLYSINNQRVIAYVDDEQQCELLFYKLTMYSNFVKIVKNKERFDELKQDYKLQITSKTRIKSGQKPKLYEKDGAIVYCLDSIIHSEFVDSFDIDEFNRMLKVGFKIFTFSLGSAPTLGLYAANFLSKISKIAFEYNAVISICGIGTKHISPDIIAMIKKSNIYLYDSINAFFDDDSIIYADVSNADFPVAHVTKQIVTYVPEVIKCVIASLDFVYDVPILYDKTQIRSYELPQNQSVALSIMYFGSINFRLVLTLQQPLANKLSQLFFDDNNNSRLCFYGLLNIISSKITSFFETKNIILKPTMPRIYINEDFYDTKSIGAFVKFEISRYSGSLYISA</sequence>
<keyword evidence="2" id="KW-1185">Reference proteome</keyword>
<evidence type="ECO:0000313" key="2">
    <source>
        <dbReference type="Proteomes" id="UP000789803"/>
    </source>
</evidence>
<name>A0ABN7KB10_9BACT</name>
<dbReference type="RefSeq" id="WP_229933556.1">
    <property type="nucleotide sequence ID" value="NZ_CAJHOF010000022.1"/>
</dbReference>
<comment type="caution">
    <text evidence="1">The sequence shown here is derived from an EMBL/GenBank/DDBJ whole genome shotgun (WGS) entry which is preliminary data.</text>
</comment>
<accession>A0ABN7KB10</accession>
<dbReference type="EMBL" id="CAJHOF010000022">
    <property type="protein sequence ID" value="CAD7289708.1"/>
    <property type="molecule type" value="Genomic_DNA"/>
</dbReference>
<evidence type="ECO:0000313" key="1">
    <source>
        <dbReference type="EMBL" id="CAD7289708.1"/>
    </source>
</evidence>
<gene>
    <name evidence="1" type="ORF">LMG7974_01786</name>
</gene>
<organism evidence="1 2">
    <name type="scientific">Campylobacter majalis</name>
    <dbReference type="NCBI Taxonomy" id="2790656"/>
    <lineage>
        <taxon>Bacteria</taxon>
        <taxon>Pseudomonadati</taxon>
        <taxon>Campylobacterota</taxon>
        <taxon>Epsilonproteobacteria</taxon>
        <taxon>Campylobacterales</taxon>
        <taxon>Campylobacteraceae</taxon>
        <taxon>Campylobacter</taxon>
    </lineage>
</organism>
<protein>
    <submittedName>
        <fullName evidence="1">Uncharacterized protein</fullName>
    </submittedName>
</protein>
<proteinExistence type="predicted"/>